<evidence type="ECO:0000313" key="4">
    <source>
        <dbReference type="EMBL" id="AGL45085.1"/>
    </source>
</evidence>
<reference evidence="5" key="1">
    <citation type="journal article" date="2013" name="Genome Biol. Evol.">
        <title>The Type F6 Neurotoxin Gene Cluster Locus of Group II Clostridium botulinum Has Evolved by Successive Disruption of Two Different Ancestral Precursors.</title>
        <authorList>
            <person name="Carter A.T."/>
            <person name="Stringer S.C."/>
            <person name="Webb M.D."/>
            <person name="Peck M.W."/>
        </authorList>
    </citation>
    <scope>NUCLEOTIDE SEQUENCE</scope>
    <source>
        <strain evidence="4">Craig610</strain>
        <strain evidence="5">Eklund202F</strain>
        <strain evidence="6">HobbsFT10</strain>
        <strain evidence="2">IFR 06/001</strain>
        <strain evidence="3">IFR 06/005</strain>
    </source>
</reference>
<keyword evidence="1" id="KW-0472">Membrane</keyword>
<dbReference type="AlphaFoldDB" id="R4NP33"/>
<dbReference type="EMBL" id="KC516871">
    <property type="protein sequence ID" value="AGL45125.1"/>
    <property type="molecule type" value="Genomic_DNA"/>
</dbReference>
<keyword evidence="1" id="KW-1133">Transmembrane helix</keyword>
<protein>
    <submittedName>
        <fullName evidence="5">Uncharacterized protein</fullName>
    </submittedName>
</protein>
<evidence type="ECO:0000256" key="1">
    <source>
        <dbReference type="SAM" id="Phobius"/>
    </source>
</evidence>
<dbReference type="EMBL" id="KC516872">
    <property type="protein sequence ID" value="AGL45165.1"/>
    <property type="molecule type" value="Genomic_DNA"/>
</dbReference>
<proteinExistence type="predicted"/>
<dbReference type="EMBL" id="KC516870">
    <property type="protein sequence ID" value="AGL45085.1"/>
    <property type="molecule type" value="Genomic_DNA"/>
</dbReference>
<dbReference type="EMBL" id="KC516869">
    <property type="protein sequence ID" value="AGL45045.1"/>
    <property type="molecule type" value="Genomic_DNA"/>
</dbReference>
<sequence>MNRKSIIVCETTIIDFLFVLLNHLFLFQDQNLLKIKHVMLVFVYHVQANLYIFCQDWIYKLILPVRDLS</sequence>
<evidence type="ECO:0000313" key="3">
    <source>
        <dbReference type="EMBL" id="AGL45045.1"/>
    </source>
</evidence>
<evidence type="ECO:0000313" key="5">
    <source>
        <dbReference type="EMBL" id="AGL45125.1"/>
    </source>
</evidence>
<evidence type="ECO:0000313" key="6">
    <source>
        <dbReference type="EMBL" id="AGL45165.1"/>
    </source>
</evidence>
<feature type="transmembrane region" description="Helical" evidence="1">
    <location>
        <begin position="38"/>
        <end position="59"/>
    </location>
</feature>
<name>R4NP33_CLOBO</name>
<accession>R4NP33</accession>
<evidence type="ECO:0000313" key="2">
    <source>
        <dbReference type="EMBL" id="AGL45005.1"/>
    </source>
</evidence>
<dbReference type="EMBL" id="KC516868">
    <property type="protein sequence ID" value="AGL45005.1"/>
    <property type="molecule type" value="Genomic_DNA"/>
</dbReference>
<organism evidence="5">
    <name type="scientific">Clostridium botulinum</name>
    <dbReference type="NCBI Taxonomy" id="1491"/>
    <lineage>
        <taxon>Bacteria</taxon>
        <taxon>Bacillati</taxon>
        <taxon>Bacillota</taxon>
        <taxon>Clostridia</taxon>
        <taxon>Eubacteriales</taxon>
        <taxon>Clostridiaceae</taxon>
        <taxon>Clostridium</taxon>
    </lineage>
</organism>
<keyword evidence="1" id="KW-0812">Transmembrane</keyword>
<feature type="transmembrane region" description="Helical" evidence="1">
    <location>
        <begin position="7"/>
        <end position="26"/>
    </location>
</feature>